<evidence type="ECO:0000259" key="7">
    <source>
        <dbReference type="Pfam" id="PF07980"/>
    </source>
</evidence>
<dbReference type="InterPro" id="IPR012944">
    <property type="entry name" value="SusD_RagB_dom"/>
</dbReference>
<keyword evidence="3 6" id="KW-0732">Signal</keyword>
<evidence type="ECO:0000256" key="5">
    <source>
        <dbReference type="ARBA" id="ARBA00023237"/>
    </source>
</evidence>
<dbReference type="Pfam" id="PF07980">
    <property type="entry name" value="SusD_RagB"/>
    <property type="match status" value="1"/>
</dbReference>
<accession>A0ABX1RVS2</accession>
<evidence type="ECO:0000256" key="2">
    <source>
        <dbReference type="ARBA" id="ARBA00006275"/>
    </source>
</evidence>
<evidence type="ECO:0000256" key="4">
    <source>
        <dbReference type="ARBA" id="ARBA00023136"/>
    </source>
</evidence>
<evidence type="ECO:0000256" key="1">
    <source>
        <dbReference type="ARBA" id="ARBA00004442"/>
    </source>
</evidence>
<feature type="domain" description="SusD-like N-terminal" evidence="8">
    <location>
        <begin position="104"/>
        <end position="224"/>
    </location>
</feature>
<comment type="similarity">
    <text evidence="2">Belongs to the SusD family.</text>
</comment>
<feature type="chain" id="PRO_5047190205" evidence="6">
    <location>
        <begin position="22"/>
        <end position="586"/>
    </location>
</feature>
<dbReference type="EMBL" id="JABBHF010000004">
    <property type="protein sequence ID" value="NMH87661.1"/>
    <property type="molecule type" value="Genomic_DNA"/>
</dbReference>
<dbReference type="SUPFAM" id="SSF48452">
    <property type="entry name" value="TPR-like"/>
    <property type="match status" value="1"/>
</dbReference>
<evidence type="ECO:0000313" key="10">
    <source>
        <dbReference type="Proteomes" id="UP000746690"/>
    </source>
</evidence>
<sequence length="586" mass="67390">MKKYNSLICCILILLIAASCSEEFLDDTANPLSEFSPNNAYSTPEGLDAGLVSARKWLRDGDYSAIPKIRTEYFWTDISYSSLQNTGTARDAILTLTPFRSPSQGDTRSYFRGPYAIFKDINTVINRIDDPVYESEAQRNEILGQAYFHRAYWYYRLVHLFGNVPWTGQELTKPRLDYETFTVDAILTKIKSDMEFAVQWLPETTLNGKVNKAAGNHLLTKIYLSLGEFDNAITSASAIINDGKYALMTNRFGNGPFANDPDYDVLWDLHQRENMDINANTEAILLAIDEVDVQGSSSVGSGSDRYWQPLWWLIPGCEYNLSNGEDEFEEKLGRGVSWARPNNHFNYTMKSEDPNDRRYSDTNWWGLEDFFYNKPTDARFGQQIQIEDVAIDSISRMFEFPRYKTHTPRSRPGNNSGGFRHFYVYRLAETYLLRAEAHWWKGDMQSAANDVNVVRARAGASQKTAADMSIDYIMDERARELYTEEPRKTELARISYIFASQNRDGYSLETISEKNYYYDKMQRTAPELFSNLQYKDQVYQVAPYHIYWPIPQDAIDANSLARINQNIGYVGADKNVPPRTEVTDED</sequence>
<proteinExistence type="inferred from homology"/>
<comment type="subcellular location">
    <subcellularLocation>
        <location evidence="1">Cell outer membrane</location>
    </subcellularLocation>
</comment>
<evidence type="ECO:0000313" key="9">
    <source>
        <dbReference type="EMBL" id="NMH87661.1"/>
    </source>
</evidence>
<keyword evidence="5" id="KW-0998">Cell outer membrane</keyword>
<dbReference type="Pfam" id="PF14322">
    <property type="entry name" value="SusD-like_3"/>
    <property type="match status" value="1"/>
</dbReference>
<feature type="domain" description="RagB/SusD" evidence="7">
    <location>
        <begin position="410"/>
        <end position="569"/>
    </location>
</feature>
<dbReference type="InterPro" id="IPR011990">
    <property type="entry name" value="TPR-like_helical_dom_sf"/>
</dbReference>
<dbReference type="Proteomes" id="UP000746690">
    <property type="component" value="Unassembled WGS sequence"/>
</dbReference>
<reference evidence="9 10" key="1">
    <citation type="submission" date="2020-04" db="EMBL/GenBank/DDBJ databases">
        <title>A Flavivirga sp. nov.</title>
        <authorList>
            <person name="Sun X."/>
        </authorList>
    </citation>
    <scope>NUCLEOTIDE SEQUENCE [LARGE SCALE GENOMIC DNA]</scope>
    <source>
        <strain evidence="9 10">Y03</strain>
    </source>
</reference>
<evidence type="ECO:0000256" key="6">
    <source>
        <dbReference type="SAM" id="SignalP"/>
    </source>
</evidence>
<evidence type="ECO:0000259" key="8">
    <source>
        <dbReference type="Pfam" id="PF14322"/>
    </source>
</evidence>
<gene>
    <name evidence="9" type="ORF">HHX25_09110</name>
</gene>
<dbReference type="Gene3D" id="1.25.40.390">
    <property type="match status" value="1"/>
</dbReference>
<dbReference type="RefSeq" id="WP_169672370.1">
    <property type="nucleotide sequence ID" value="NZ_JABBHF010000004.1"/>
</dbReference>
<name>A0ABX1RVS2_9FLAO</name>
<keyword evidence="10" id="KW-1185">Reference proteome</keyword>
<feature type="signal peptide" evidence="6">
    <location>
        <begin position="1"/>
        <end position="21"/>
    </location>
</feature>
<comment type="caution">
    <text evidence="9">The sequence shown here is derived from an EMBL/GenBank/DDBJ whole genome shotgun (WGS) entry which is preliminary data.</text>
</comment>
<protein>
    <submittedName>
        <fullName evidence="9">RagB/SusD family nutrient uptake outer membrane protein</fullName>
    </submittedName>
</protein>
<dbReference type="InterPro" id="IPR033985">
    <property type="entry name" value="SusD-like_N"/>
</dbReference>
<evidence type="ECO:0000256" key="3">
    <source>
        <dbReference type="ARBA" id="ARBA00022729"/>
    </source>
</evidence>
<keyword evidence="4" id="KW-0472">Membrane</keyword>
<organism evidence="9 10">
    <name type="scientific">Flavivirga algicola</name>
    <dbReference type="NCBI Taxonomy" id="2729136"/>
    <lineage>
        <taxon>Bacteria</taxon>
        <taxon>Pseudomonadati</taxon>
        <taxon>Bacteroidota</taxon>
        <taxon>Flavobacteriia</taxon>
        <taxon>Flavobacteriales</taxon>
        <taxon>Flavobacteriaceae</taxon>
        <taxon>Flavivirga</taxon>
    </lineage>
</organism>
<dbReference type="PROSITE" id="PS51257">
    <property type="entry name" value="PROKAR_LIPOPROTEIN"/>
    <property type="match status" value="1"/>
</dbReference>